<dbReference type="EMBL" id="QICS01000001">
    <property type="protein sequence ID" value="PXV96237.1"/>
    <property type="molecule type" value="Genomic_DNA"/>
</dbReference>
<accession>A0A318EY97</accession>
<dbReference type="Proteomes" id="UP000216411">
    <property type="component" value="Unassembled WGS sequence"/>
</dbReference>
<evidence type="ECO:0008006" key="5">
    <source>
        <dbReference type="Google" id="ProtNLM"/>
    </source>
</evidence>
<proteinExistence type="predicted"/>
<evidence type="ECO:0000313" key="3">
    <source>
        <dbReference type="Proteomes" id="UP000216411"/>
    </source>
</evidence>
<protein>
    <recommendedName>
        <fullName evidence="5">GNAT family acetyltransferase</fullName>
    </recommendedName>
</protein>
<evidence type="ECO:0000313" key="1">
    <source>
        <dbReference type="EMBL" id="PXV96237.1"/>
    </source>
</evidence>
<gene>
    <name evidence="1" type="ORF">C8E03_101872</name>
    <name evidence="2" type="ORF">CG710_011360</name>
</gene>
<dbReference type="EMBL" id="NOKA02000022">
    <property type="protein sequence ID" value="RDY31074.1"/>
    <property type="molecule type" value="Genomic_DNA"/>
</dbReference>
<dbReference type="RefSeq" id="WP_110290362.1">
    <property type="nucleotide sequence ID" value="NZ_NOKA02000022.1"/>
</dbReference>
<sequence>MIDKENFVSFNFLKKENYTGSMQGMRYQLSKEEENEVFKLRTTIWPEPYSFQVTKEEKKQSHDFEFSKDGKDEAVDWLNQQYDQQKEFWDKVNPYK</sequence>
<reference evidence="1 4" key="2">
    <citation type="submission" date="2018-05" db="EMBL/GenBank/DDBJ databases">
        <title>Genomic Encyclopedia of Type Strains, Phase IV (KMG-IV): sequencing the most valuable type-strain genomes for metagenomic binning, comparative biology and taxonomic classification.</title>
        <authorList>
            <person name="Goeker M."/>
        </authorList>
    </citation>
    <scope>NUCLEOTIDE SEQUENCE [LARGE SCALE GENOMIC DNA]</scope>
    <source>
        <strain evidence="1 4">DSM 28816</strain>
    </source>
</reference>
<evidence type="ECO:0000313" key="2">
    <source>
        <dbReference type="EMBL" id="RDY31074.1"/>
    </source>
</evidence>
<dbReference type="AlphaFoldDB" id="A0A318EY97"/>
<keyword evidence="3" id="KW-1185">Reference proteome</keyword>
<reference evidence="2" key="3">
    <citation type="submission" date="2018-07" db="EMBL/GenBank/DDBJ databases">
        <authorList>
            <person name="Quirk P.G."/>
            <person name="Krulwich T.A."/>
        </authorList>
    </citation>
    <scope>NUCLEOTIDE SEQUENCE</scope>
    <source>
        <strain evidence="2">CCRI-19302</strain>
    </source>
</reference>
<name>A0A318EY97_9FIRM</name>
<reference evidence="2 3" key="1">
    <citation type="journal article" date="2017" name="Genome Announc.">
        <title>Draft Genome Sequence of a Sporulating and Motile Strain of Lachnotalea glycerini Isolated from Water in Quebec City, Canada.</title>
        <authorList>
            <person name="Maheux A.F."/>
            <person name="Boudreau D.K."/>
            <person name="Berube E."/>
            <person name="Boissinot M."/>
            <person name="Raymond F."/>
            <person name="Brodeur S."/>
            <person name="Corbeil J."/>
            <person name="Isabel S."/>
            <person name="Omar R.F."/>
            <person name="Bergeron M.G."/>
        </authorList>
    </citation>
    <scope>NUCLEOTIDE SEQUENCE [LARGE SCALE GENOMIC DNA]</scope>
    <source>
        <strain evidence="2 3">CCRI-19302</strain>
    </source>
</reference>
<evidence type="ECO:0000313" key="4">
    <source>
        <dbReference type="Proteomes" id="UP000247523"/>
    </source>
</evidence>
<organism evidence="1 4">
    <name type="scientific">Lachnotalea glycerini</name>
    <dbReference type="NCBI Taxonomy" id="1763509"/>
    <lineage>
        <taxon>Bacteria</taxon>
        <taxon>Bacillati</taxon>
        <taxon>Bacillota</taxon>
        <taxon>Clostridia</taxon>
        <taxon>Lachnospirales</taxon>
        <taxon>Lachnospiraceae</taxon>
        <taxon>Lachnotalea</taxon>
    </lineage>
</organism>
<dbReference type="OrthoDB" id="1768345at2"/>
<comment type="caution">
    <text evidence="1">The sequence shown here is derived from an EMBL/GenBank/DDBJ whole genome shotgun (WGS) entry which is preliminary data.</text>
</comment>
<dbReference type="Proteomes" id="UP000247523">
    <property type="component" value="Unassembled WGS sequence"/>
</dbReference>